<reference evidence="4" key="2">
    <citation type="submission" date="2011-03" db="EMBL/GenBank/DDBJ databases">
        <title>Comparative genomics and transcriptomics of Neospora caninum and Toxoplasma gondii.</title>
        <authorList>
            <person name="Reid A.J."/>
            <person name="Sohal A."/>
            <person name="Harris D."/>
            <person name="Quail M."/>
            <person name="Sanders M."/>
            <person name="Berriman M."/>
            <person name="Wastling J.M."/>
            <person name="Pain A."/>
        </authorList>
    </citation>
    <scope>NUCLEOTIDE SEQUENCE</scope>
    <source>
        <strain evidence="4">Liverpool</strain>
    </source>
</reference>
<dbReference type="InParanoid" id="F0VFM4"/>
<evidence type="ECO:0000313" key="6">
    <source>
        <dbReference type="Proteomes" id="UP000007494"/>
    </source>
</evidence>
<dbReference type="Pfam" id="PF00226">
    <property type="entry name" value="DnaJ"/>
    <property type="match status" value="1"/>
</dbReference>
<keyword evidence="2" id="KW-0812">Transmembrane</keyword>
<proteinExistence type="predicted"/>
<dbReference type="RefSeq" id="XP_003882550.1">
    <property type="nucleotide sequence ID" value="XM_003882501.1"/>
</dbReference>
<reference evidence="4" key="1">
    <citation type="submission" date="2011-02" db="EMBL/GenBank/DDBJ databases">
        <authorList>
            <person name="Aslett M."/>
        </authorList>
    </citation>
    <scope>NUCLEOTIDE SEQUENCE</scope>
    <source>
        <strain evidence="4">Liverpool</strain>
    </source>
</reference>
<reference evidence="6" key="3">
    <citation type="journal article" date="2012" name="PLoS Pathog.">
        <title>Comparative genomics of the apicomplexan parasites Toxoplasma gondii and Neospora caninum: Coccidia differing in host range and transmission strategy.</title>
        <authorList>
            <person name="Reid A.J."/>
            <person name="Vermont S.J."/>
            <person name="Cotton J.A."/>
            <person name="Harris D."/>
            <person name="Hill-Cawthorne G.A."/>
            <person name="Konen-Waisman S."/>
            <person name="Latham S.M."/>
            <person name="Mourier T."/>
            <person name="Norton R."/>
            <person name="Quail M.A."/>
            <person name="Sanders M."/>
            <person name="Shanmugam D."/>
            <person name="Sohal A."/>
            <person name="Wasmuth J.D."/>
            <person name="Brunk B."/>
            <person name="Grigg M.E."/>
            <person name="Howard J.C."/>
            <person name="Parkinson J."/>
            <person name="Roos D.S."/>
            <person name="Trees A.J."/>
            <person name="Berriman M."/>
            <person name="Pain A."/>
            <person name="Wastling J.M."/>
        </authorList>
    </citation>
    <scope>NUCLEOTIDE SEQUENCE [LARGE SCALE GENOMIC DNA]</scope>
    <source>
        <strain evidence="6">Liverpool</strain>
    </source>
</reference>
<feature type="compositionally biased region" description="Low complexity" evidence="1">
    <location>
        <begin position="327"/>
        <end position="339"/>
    </location>
</feature>
<dbReference type="Gene3D" id="1.10.287.110">
    <property type="entry name" value="DnaJ domain"/>
    <property type="match status" value="1"/>
</dbReference>
<dbReference type="OMA" id="CHFANLV"/>
<dbReference type="SUPFAM" id="SSF46565">
    <property type="entry name" value="Chaperone J-domain"/>
    <property type="match status" value="1"/>
</dbReference>
<feature type="compositionally biased region" description="Low complexity" evidence="1">
    <location>
        <begin position="56"/>
        <end position="73"/>
    </location>
</feature>
<dbReference type="PROSITE" id="PS50076">
    <property type="entry name" value="DNAJ_2"/>
    <property type="match status" value="1"/>
</dbReference>
<feature type="region of interest" description="Disordered" evidence="1">
    <location>
        <begin position="1"/>
        <end position="73"/>
    </location>
</feature>
<feature type="transmembrane region" description="Helical" evidence="2">
    <location>
        <begin position="477"/>
        <end position="496"/>
    </location>
</feature>
<dbReference type="SMART" id="SM00271">
    <property type="entry name" value="DnaJ"/>
    <property type="match status" value="1"/>
</dbReference>
<feature type="compositionally biased region" description="Basic and acidic residues" evidence="1">
    <location>
        <begin position="663"/>
        <end position="674"/>
    </location>
</feature>
<sequence length="933" mass="100871">MEVPSRQALKGGTRDTPEQNDGAAMFPKGETDAGQTAATAEARRKRQAQPEDSRHSSSTPSSPSYSSFSSSSSCPSSLSSSTSASSDDQSSQPFRSVLERLRALSWSSPFRVRCRIWSFVSAYFSLLLGGCFGLHWLQLDCWPRWTLRVFTFSGFGLYTLLDLFLLPCAVNASQRKKQRAFVRRQLIEHLRTAYRKEKGAGRSSASSVRSNRGGEIGEASRAVCGLDALDAFRSRPEVRQEPEALTKQREELRRRSAELSAECGMSPAETAESPGEKDETAGGKVSGETPGNAEATSPGAKRKKQTQLRQTSKKTGQDEEEKEKTRAAVPRAAPVHPAASDTRGEEEDHMGNATGRDADDPAKPAGKPKKGSSAPHASPSSTVSSVSSLLSSVSPSGSSLRFPSVPARSAVVTEGDIGALLSLQNAEREVCELPAASSSWRLPTAQTGQPAKRASRLHAAMGYWYSLMPWRLLWRGFYAHFLGTFVVDVVFCNAQLSPLSASIPRLVFLVLHCLTRAGVVFAANFSDLTDAPVAALWSDFLLCVATSFGVSSLLLVVPEVLHAVHEQAPGVYSHVLAPFAVLFAGFPHVRVTLPSIAAQAELPRDAREDFYCSSHLVDLVIVGVCAYLAAAAHDEAPDEARTREVEMCKDVLALVAVLDREEREGVEPASRENAGEPEAGRPTPHGNEGEAGETNDGRGEGRGGGTTRRVGDREEDPRLAALVAQAERTHRSAIQQSPGEACARRVREHVLAALVGFVAVALVVTWVTCVLLAASNVAVRMEDKTAAKVFVFIAGDGASGSGPDVEQLKMELTVLYNQFQLLKKRKGFGGALREMATMLWSEMQQAMGELRRKKKGDNAYSLLGIKPSATAREIKAAYKQLARQLHPDVIAASSPEPLSAFEEARATERMWQINEAYERLMRSHGGRGNLGRD</sequence>
<feature type="compositionally biased region" description="Low complexity" evidence="1">
    <location>
        <begin position="371"/>
        <end position="404"/>
    </location>
</feature>
<feature type="transmembrane region" description="Helical" evidence="2">
    <location>
        <begin position="535"/>
        <end position="557"/>
    </location>
</feature>
<evidence type="ECO:0000313" key="4">
    <source>
        <dbReference type="EMBL" id="CBZ52518.1"/>
    </source>
</evidence>
<dbReference type="EMBL" id="FR823388">
    <property type="protein sequence ID" value="CBZ52518.1"/>
    <property type="molecule type" value="Genomic_DNA"/>
</dbReference>
<feature type="transmembrane region" description="Helical" evidence="2">
    <location>
        <begin position="502"/>
        <end position="523"/>
    </location>
</feature>
<dbReference type="OrthoDB" id="331532at2759"/>
<feature type="transmembrane region" description="Helical" evidence="2">
    <location>
        <begin position="569"/>
        <end position="586"/>
    </location>
</feature>
<dbReference type="InterPro" id="IPR001623">
    <property type="entry name" value="DnaJ_domain"/>
</dbReference>
<dbReference type="EMBL" id="LN714481">
    <property type="protein sequence ID" value="CEL66495.1"/>
    <property type="molecule type" value="Genomic_DNA"/>
</dbReference>
<feature type="transmembrane region" description="Helical" evidence="2">
    <location>
        <begin position="750"/>
        <end position="774"/>
    </location>
</feature>
<dbReference type="InterPro" id="IPR050817">
    <property type="entry name" value="DjlA_DnaK_co-chaperone"/>
</dbReference>
<dbReference type="Proteomes" id="UP000007494">
    <property type="component" value="Chromosome VIIa"/>
</dbReference>
<feature type="domain" description="J" evidence="3">
    <location>
        <begin position="858"/>
        <end position="933"/>
    </location>
</feature>
<feature type="transmembrane region" description="Helical" evidence="2">
    <location>
        <begin position="116"/>
        <end position="137"/>
    </location>
</feature>
<dbReference type="PANTHER" id="PTHR24074">
    <property type="entry name" value="CO-CHAPERONE PROTEIN DJLA"/>
    <property type="match status" value="1"/>
</dbReference>
<feature type="region of interest" description="Disordered" evidence="1">
    <location>
        <begin position="663"/>
        <end position="717"/>
    </location>
</feature>
<keyword evidence="6" id="KW-1185">Reference proteome</keyword>
<evidence type="ECO:0000256" key="2">
    <source>
        <dbReference type="SAM" id="Phobius"/>
    </source>
</evidence>
<dbReference type="eggNOG" id="ENOG502QZX5">
    <property type="taxonomic scope" value="Eukaryota"/>
</dbReference>
<keyword evidence="2" id="KW-1133">Transmembrane helix</keyword>
<feature type="transmembrane region" description="Helical" evidence="2">
    <location>
        <begin position="149"/>
        <end position="170"/>
    </location>
</feature>
<dbReference type="InterPro" id="IPR036869">
    <property type="entry name" value="J_dom_sf"/>
</dbReference>
<dbReference type="CDD" id="cd06257">
    <property type="entry name" value="DnaJ"/>
    <property type="match status" value="1"/>
</dbReference>
<evidence type="ECO:0000313" key="5">
    <source>
        <dbReference type="EMBL" id="CEL66495.1"/>
    </source>
</evidence>
<accession>F0VFM4</accession>
<dbReference type="AlphaFoldDB" id="F0VFM4"/>
<feature type="region of interest" description="Disordered" evidence="1">
    <location>
        <begin position="235"/>
        <end position="404"/>
    </location>
</feature>
<name>F0VFM4_NEOCL</name>
<reference evidence="5" key="4">
    <citation type="journal article" date="2015" name="PLoS ONE">
        <title>Comprehensive Evaluation of Toxoplasma gondii VEG and Neospora caninum LIV Genomes with Tachyzoite Stage Transcriptome and Proteome Defines Novel Transcript Features.</title>
        <authorList>
            <person name="Ramaprasad A."/>
            <person name="Mourier T."/>
            <person name="Naeem R."/>
            <person name="Malas T.B."/>
            <person name="Moussa E."/>
            <person name="Panigrahi A."/>
            <person name="Vermont S.J."/>
            <person name="Otto T.D."/>
            <person name="Wastling J."/>
            <person name="Pain A."/>
        </authorList>
    </citation>
    <scope>NUCLEOTIDE SEQUENCE</scope>
    <source>
        <strain evidence="5">Liverpool</strain>
    </source>
</reference>
<evidence type="ECO:0000256" key="1">
    <source>
        <dbReference type="SAM" id="MobiDB-lite"/>
    </source>
</evidence>
<protein>
    <submittedName>
        <fullName evidence="5">DnaJ domain-containing protein, putative</fullName>
    </submittedName>
    <submittedName>
        <fullName evidence="4">Putative DnaJ domain-containing protein</fullName>
    </submittedName>
</protein>
<feature type="compositionally biased region" description="Basic and acidic residues" evidence="1">
    <location>
        <begin position="235"/>
        <end position="257"/>
    </location>
</feature>
<keyword evidence="2" id="KW-0472">Membrane</keyword>
<dbReference type="GeneID" id="13444592"/>
<dbReference type="PRINTS" id="PR00625">
    <property type="entry name" value="JDOMAIN"/>
</dbReference>
<organism evidence="4 6">
    <name type="scientific">Neospora caninum (strain Liverpool)</name>
    <dbReference type="NCBI Taxonomy" id="572307"/>
    <lineage>
        <taxon>Eukaryota</taxon>
        <taxon>Sar</taxon>
        <taxon>Alveolata</taxon>
        <taxon>Apicomplexa</taxon>
        <taxon>Conoidasida</taxon>
        <taxon>Coccidia</taxon>
        <taxon>Eucoccidiorida</taxon>
        <taxon>Eimeriorina</taxon>
        <taxon>Sarcocystidae</taxon>
        <taxon>Neospora</taxon>
    </lineage>
</organism>
<dbReference type="VEuPathDB" id="ToxoDB:NCLIV_023060"/>
<gene>
    <name evidence="5" type="ORF">BN1204_023060</name>
    <name evidence="4" type="ORF">NCLIV_023060</name>
</gene>
<evidence type="ECO:0000259" key="3">
    <source>
        <dbReference type="PROSITE" id="PS50076"/>
    </source>
</evidence>